<evidence type="ECO:0000259" key="2">
    <source>
        <dbReference type="Pfam" id="PF05695"/>
    </source>
</evidence>
<dbReference type="Pfam" id="PF01348">
    <property type="entry name" value="Intron_maturas2"/>
    <property type="match status" value="1"/>
</dbReference>
<dbReference type="InterPro" id="IPR056777">
    <property type="entry name" value="Ycf2_N"/>
</dbReference>
<protein>
    <submittedName>
        <fullName evidence="3">Uncharacterized protein</fullName>
    </submittedName>
</protein>
<evidence type="ECO:0000313" key="4">
    <source>
        <dbReference type="Proteomes" id="UP000004994"/>
    </source>
</evidence>
<reference evidence="3" key="2">
    <citation type="submission" date="2015-06" db="UniProtKB">
        <authorList>
            <consortium name="EnsemblPlants"/>
        </authorList>
    </citation>
    <scope>IDENTIFICATION</scope>
    <source>
        <strain evidence="3">cv. Heinz 1706</strain>
    </source>
</reference>
<name>K4DEC6_SOLLC</name>
<dbReference type="InParanoid" id="K4DEC6"/>
<dbReference type="Proteomes" id="UP000004994">
    <property type="component" value="Chromosome 12"/>
</dbReference>
<feature type="domain" description="Ycf2 N-terminal" evidence="2">
    <location>
        <begin position="1"/>
        <end position="70"/>
    </location>
</feature>
<dbReference type="STRING" id="4081.K4DEC6"/>
<dbReference type="PANTHER" id="PTHR33642">
    <property type="entry name" value="COX1/OXI3 INTRON 1 PROTEIN-RELATED"/>
    <property type="match status" value="1"/>
</dbReference>
<dbReference type="GO" id="GO:0006397">
    <property type="term" value="P:mRNA processing"/>
    <property type="evidence" value="ECO:0007669"/>
    <property type="project" value="InterPro"/>
</dbReference>
<dbReference type="eggNOG" id="KOG4768">
    <property type="taxonomic scope" value="Eukaryota"/>
</dbReference>
<dbReference type="PhylomeDB" id="K4DEC6"/>
<dbReference type="InterPro" id="IPR024937">
    <property type="entry name" value="Domain_X"/>
</dbReference>
<evidence type="ECO:0000259" key="1">
    <source>
        <dbReference type="Pfam" id="PF01348"/>
    </source>
</evidence>
<feature type="domain" description="Domain X" evidence="1">
    <location>
        <begin position="71"/>
        <end position="144"/>
    </location>
</feature>
<proteinExistence type="predicted"/>
<dbReference type="HOGENOM" id="CLU_1790269_0_0_1"/>
<dbReference type="Pfam" id="PF05695">
    <property type="entry name" value="Ycf2"/>
    <property type="match status" value="1"/>
</dbReference>
<evidence type="ECO:0000313" key="3">
    <source>
        <dbReference type="EnsemblPlants" id="Solyc12g036720.1.1"/>
    </source>
</evidence>
<sequence length="145" mass="17360">METTKLKSWIFELREILREIKNSHHFLDSWTQFNSVGSFIHIFFHQERFLKLFDPRIWSILLSRNSQGSPKAPIKKILRRLRDRGLISRRRPWPIHVASLTNVSDEDIVNWSARIAISPLSYYRCCDNLYQVRTIVDHQIRLCLL</sequence>
<dbReference type="PaxDb" id="4081-Solyc12g036720.1.1"/>
<reference evidence="3" key="1">
    <citation type="journal article" date="2012" name="Nature">
        <title>The tomato genome sequence provides insights into fleshy fruit evolution.</title>
        <authorList>
            <consortium name="Tomato Genome Consortium"/>
        </authorList>
    </citation>
    <scope>NUCLEOTIDE SEQUENCE [LARGE SCALE GENOMIC DNA]</scope>
    <source>
        <strain evidence="3">cv. Heinz 1706</strain>
    </source>
</reference>
<organism evidence="3">
    <name type="scientific">Solanum lycopersicum</name>
    <name type="common">Tomato</name>
    <name type="synonym">Lycopersicon esculentum</name>
    <dbReference type="NCBI Taxonomy" id="4081"/>
    <lineage>
        <taxon>Eukaryota</taxon>
        <taxon>Viridiplantae</taxon>
        <taxon>Streptophyta</taxon>
        <taxon>Embryophyta</taxon>
        <taxon>Tracheophyta</taxon>
        <taxon>Spermatophyta</taxon>
        <taxon>Magnoliopsida</taxon>
        <taxon>eudicotyledons</taxon>
        <taxon>Gunneridae</taxon>
        <taxon>Pentapetalae</taxon>
        <taxon>asterids</taxon>
        <taxon>lamiids</taxon>
        <taxon>Solanales</taxon>
        <taxon>Solanaceae</taxon>
        <taxon>Solanoideae</taxon>
        <taxon>Solaneae</taxon>
        <taxon>Solanum</taxon>
        <taxon>Solanum subgen. Lycopersicon</taxon>
    </lineage>
</organism>
<dbReference type="GO" id="GO:0005737">
    <property type="term" value="C:cytoplasm"/>
    <property type="evidence" value="ECO:0007669"/>
    <property type="project" value="UniProtKB-ARBA"/>
</dbReference>
<accession>K4DEC6</accession>
<dbReference type="Gramene" id="Solyc12g036720.1.1">
    <property type="protein sequence ID" value="Solyc12g036720.1.1"/>
    <property type="gene ID" value="Solyc12g036720.1"/>
</dbReference>
<dbReference type="PANTHER" id="PTHR33642:SF5">
    <property type="entry name" value="MATURASE"/>
    <property type="match status" value="1"/>
</dbReference>
<dbReference type="AlphaFoldDB" id="K4DEC6"/>
<keyword evidence="4" id="KW-1185">Reference proteome</keyword>
<dbReference type="EnsemblPlants" id="Solyc12g036720.1.1">
    <property type="protein sequence ID" value="Solyc12g036720.1.1"/>
    <property type="gene ID" value="Solyc12g036720.1"/>
</dbReference>